<protein>
    <submittedName>
        <fullName evidence="2">Uncharacterized protein</fullName>
    </submittedName>
</protein>
<dbReference type="AlphaFoldDB" id="A0A6L6QH86"/>
<evidence type="ECO:0000313" key="3">
    <source>
        <dbReference type="Proteomes" id="UP000472320"/>
    </source>
</evidence>
<feature type="transmembrane region" description="Helical" evidence="1">
    <location>
        <begin position="106"/>
        <end position="126"/>
    </location>
</feature>
<dbReference type="Proteomes" id="UP000472320">
    <property type="component" value="Unassembled WGS sequence"/>
</dbReference>
<feature type="transmembrane region" description="Helical" evidence="1">
    <location>
        <begin position="173"/>
        <end position="195"/>
    </location>
</feature>
<keyword evidence="1" id="KW-1133">Transmembrane helix</keyword>
<keyword evidence="1" id="KW-0812">Transmembrane</keyword>
<comment type="caution">
    <text evidence="2">The sequence shown here is derived from an EMBL/GenBank/DDBJ whole genome shotgun (WGS) entry which is preliminary data.</text>
</comment>
<feature type="transmembrane region" description="Helical" evidence="1">
    <location>
        <begin position="138"/>
        <end position="161"/>
    </location>
</feature>
<feature type="transmembrane region" description="Helical" evidence="1">
    <location>
        <begin position="55"/>
        <end position="78"/>
    </location>
</feature>
<dbReference type="RefSeq" id="WP_155454567.1">
    <property type="nucleotide sequence ID" value="NZ_WNKX01000009.1"/>
</dbReference>
<proteinExistence type="predicted"/>
<gene>
    <name evidence="2" type="ORF">GM658_13470</name>
</gene>
<feature type="transmembrane region" description="Helical" evidence="1">
    <location>
        <begin position="20"/>
        <end position="43"/>
    </location>
</feature>
<organism evidence="2 3">
    <name type="scientific">Massilia eburnea</name>
    <dbReference type="NCBI Taxonomy" id="1776165"/>
    <lineage>
        <taxon>Bacteria</taxon>
        <taxon>Pseudomonadati</taxon>
        <taxon>Pseudomonadota</taxon>
        <taxon>Betaproteobacteria</taxon>
        <taxon>Burkholderiales</taxon>
        <taxon>Oxalobacteraceae</taxon>
        <taxon>Telluria group</taxon>
        <taxon>Massilia</taxon>
    </lineage>
</organism>
<sequence length="199" mass="21478">MPTLYTENFGGNMESDLLVGLMATPLAIIVWLMVVFCLSIAIYRANDSPAPISPLRLLIGYGSAFVVCVVLSAFSAYVSPEDARSIWQVPPEHYREAIVREFMSNLILSTFLAGLGIAAIGVPVIFRLARSGRGQVGWVLLASLFISVAFSVLLGVTVLQISGNWLSDFLTLLGYSLFTHILLSLGFSVGAGLPWRAHG</sequence>
<keyword evidence="3" id="KW-1185">Reference proteome</keyword>
<evidence type="ECO:0000313" key="2">
    <source>
        <dbReference type="EMBL" id="MTW11609.1"/>
    </source>
</evidence>
<evidence type="ECO:0000256" key="1">
    <source>
        <dbReference type="SAM" id="Phobius"/>
    </source>
</evidence>
<accession>A0A6L6QH86</accession>
<reference evidence="2 3" key="1">
    <citation type="submission" date="2019-11" db="EMBL/GenBank/DDBJ databases">
        <title>Type strains purchased from KCTC, JCM and DSMZ.</title>
        <authorList>
            <person name="Lu H."/>
        </authorList>
    </citation>
    <scope>NUCLEOTIDE SEQUENCE [LARGE SCALE GENOMIC DNA]</scope>
    <source>
        <strain evidence="2 3">JCM 31587</strain>
    </source>
</reference>
<dbReference type="OrthoDB" id="9996941at2"/>
<dbReference type="EMBL" id="WNKX01000009">
    <property type="protein sequence ID" value="MTW11609.1"/>
    <property type="molecule type" value="Genomic_DNA"/>
</dbReference>
<name>A0A6L6QH86_9BURK</name>
<keyword evidence="1" id="KW-0472">Membrane</keyword>